<gene>
    <name evidence="1" type="ORF">WA1_20120</name>
</gene>
<dbReference type="RefSeq" id="WP_017741757.1">
    <property type="nucleotide sequence ID" value="NZ_KQ976354.1"/>
</dbReference>
<evidence type="ECO:0000313" key="2">
    <source>
        <dbReference type="Proteomes" id="UP000076925"/>
    </source>
</evidence>
<dbReference type="AlphaFoldDB" id="A0A139XC81"/>
<organism evidence="1 2">
    <name type="scientific">Scytonema hofmannii PCC 7110</name>
    <dbReference type="NCBI Taxonomy" id="128403"/>
    <lineage>
        <taxon>Bacteria</taxon>
        <taxon>Bacillati</taxon>
        <taxon>Cyanobacteriota</taxon>
        <taxon>Cyanophyceae</taxon>
        <taxon>Nostocales</taxon>
        <taxon>Scytonemataceae</taxon>
        <taxon>Scytonema</taxon>
    </lineage>
</organism>
<sequence length="384" mass="43283">MSIKVWPFLVSRNRVIDYRTVVAPDFICDAGITKLLARVADGDLTEPGHAILRKVQGSKVGNFTIVFRVVKAIEKDIHPEGGEEILKDTFGREIYLIEGIVFKEMDDLAVTNENIEKAHQYLTKYYCRFWECSDPPSVISSQSFSLILNRTADLLALTEFEPFQVVAKTSTQRSQSEKDNITPTVKYQFDSIAIIAAVTTALLLAIWIVIKVNSSPGISQQPERIENIVAEYKQKAKKHHLYVSVKIPDEQANDTSNVPKLYWIIGQKGCEFTITEDGKSLHKIDERNITSKLIIGTSAITEEKDILCEDVNTFKNLRAKYPYAAIFLSKAGELPMKDYPYNNGIDNSQEIDNLHHLLCNQPAIPKITARIIQPKPAPVYQVPD</sequence>
<keyword evidence="2" id="KW-1185">Reference proteome</keyword>
<dbReference type="EMBL" id="ANNX02000020">
    <property type="protein sequence ID" value="KYC42285.1"/>
    <property type="molecule type" value="Genomic_DNA"/>
</dbReference>
<name>A0A139XC81_9CYAN</name>
<dbReference type="Proteomes" id="UP000076925">
    <property type="component" value="Unassembled WGS sequence"/>
</dbReference>
<comment type="caution">
    <text evidence="1">The sequence shown here is derived from an EMBL/GenBank/DDBJ whole genome shotgun (WGS) entry which is preliminary data.</text>
</comment>
<dbReference type="OrthoDB" id="5197333at2"/>
<accession>A0A139XC81</accession>
<dbReference type="STRING" id="128403.WA1_20120"/>
<protein>
    <submittedName>
        <fullName evidence="1">Uncharacterized protein</fullName>
    </submittedName>
</protein>
<reference evidence="1 2" key="1">
    <citation type="journal article" date="2013" name="Genome Biol. Evol.">
        <title>Genomes of Stigonematalean cyanobacteria (subsection V) and the evolution of oxygenic photosynthesis from prokaryotes to plastids.</title>
        <authorList>
            <person name="Dagan T."/>
            <person name="Roettger M."/>
            <person name="Stucken K."/>
            <person name="Landan G."/>
            <person name="Koch R."/>
            <person name="Major P."/>
            <person name="Gould S.B."/>
            <person name="Goremykin V.V."/>
            <person name="Rippka R."/>
            <person name="Tandeau de Marsac N."/>
            <person name="Gugger M."/>
            <person name="Lockhart P.J."/>
            <person name="Allen J.F."/>
            <person name="Brune I."/>
            <person name="Maus I."/>
            <person name="Puhler A."/>
            <person name="Martin W.F."/>
        </authorList>
    </citation>
    <scope>NUCLEOTIDE SEQUENCE [LARGE SCALE GENOMIC DNA]</scope>
    <source>
        <strain evidence="1 2">PCC 7110</strain>
    </source>
</reference>
<proteinExistence type="predicted"/>
<evidence type="ECO:0000313" key="1">
    <source>
        <dbReference type="EMBL" id="KYC42285.1"/>
    </source>
</evidence>